<evidence type="ECO:0000313" key="3">
    <source>
        <dbReference type="EMBL" id="KAL3656234.1"/>
    </source>
</evidence>
<proteinExistence type="predicted"/>
<dbReference type="PANTHER" id="PTHR28634">
    <property type="entry name" value="ZINC FINGER B-BOX DOMAIN-CONTAINING PROTEIN 1"/>
    <property type="match status" value="1"/>
</dbReference>
<dbReference type="Proteomes" id="UP001632037">
    <property type="component" value="Unassembled WGS sequence"/>
</dbReference>
<protein>
    <recommendedName>
        <fullName evidence="2">SAM domain-containing protein</fullName>
    </recommendedName>
</protein>
<dbReference type="PANTHER" id="PTHR28634:SF1">
    <property type="entry name" value="ZINC FINGER B-BOX DOMAIN-CONTAINING PROTEIN 1"/>
    <property type="match status" value="1"/>
</dbReference>
<sequence length="408" mass="45710">MAKEGINGVFGKPKALRSKLGKASDRLEEDAQTMEARLSQLRVNMLEEKKKRDAELPLKHAGNRWRSAREDRGSMRQYARDVQQKKVMKKQSKKEISDSTGSKKTKMKKSSKLNILSPATVEQWTVPQVLEWLTVIGLEEFQSGFEFHQVTGKKLLGISPEGYEKLGVFKLSARNRLLAEVEQIRAQQVKERSETQNTNEPAEIIDPKLRNAQLVPEIPSPPSKLAAKTHWSHVSPLSETAIASGEGQVPVNLADGEFNEDAGHASFMKALLEWRESDSKEVAAKSNQEEDEWVNPMFSGGIDEAQGNQKTGGALLEGTYNEDDAHNSFQEALMAWRNGGSDAVTRSVEQTESGCTPGERKCCWQCYCVVQVEDLVHDDQTDKSFCGSTCQQDYHEQYARFYTSHEIG</sequence>
<comment type="caution">
    <text evidence="3">The sequence shown here is derived from an EMBL/GenBank/DDBJ whole genome shotgun (WGS) entry which is preliminary data.</text>
</comment>
<evidence type="ECO:0000259" key="2">
    <source>
        <dbReference type="PROSITE" id="PS50105"/>
    </source>
</evidence>
<dbReference type="Gene3D" id="1.10.150.50">
    <property type="entry name" value="Transcription Factor, Ets-1"/>
    <property type="match status" value="1"/>
</dbReference>
<dbReference type="InterPro" id="IPR001660">
    <property type="entry name" value="SAM"/>
</dbReference>
<name>A0ABD3EPT8_9STRA</name>
<feature type="compositionally biased region" description="Basic and acidic residues" evidence="1">
    <location>
        <begin position="67"/>
        <end position="84"/>
    </location>
</feature>
<dbReference type="AlphaFoldDB" id="A0ABD3EPT8"/>
<feature type="domain" description="SAM" evidence="2">
    <location>
        <begin position="124"/>
        <end position="187"/>
    </location>
</feature>
<evidence type="ECO:0000313" key="4">
    <source>
        <dbReference type="Proteomes" id="UP001632037"/>
    </source>
</evidence>
<feature type="region of interest" description="Disordered" evidence="1">
    <location>
        <begin position="1"/>
        <end position="31"/>
    </location>
</feature>
<feature type="region of interest" description="Disordered" evidence="1">
    <location>
        <begin position="50"/>
        <end position="111"/>
    </location>
</feature>
<dbReference type="SMART" id="SM00454">
    <property type="entry name" value="SAM"/>
    <property type="match status" value="1"/>
</dbReference>
<evidence type="ECO:0000256" key="1">
    <source>
        <dbReference type="SAM" id="MobiDB-lite"/>
    </source>
</evidence>
<dbReference type="EMBL" id="JBIMZQ010000090">
    <property type="protein sequence ID" value="KAL3656234.1"/>
    <property type="molecule type" value="Genomic_DNA"/>
</dbReference>
<dbReference type="SUPFAM" id="SSF47769">
    <property type="entry name" value="SAM/Pointed domain"/>
    <property type="match status" value="1"/>
</dbReference>
<dbReference type="Pfam" id="PF00536">
    <property type="entry name" value="SAM_1"/>
    <property type="match status" value="1"/>
</dbReference>
<dbReference type="InterPro" id="IPR037688">
    <property type="entry name" value="ZBBX"/>
</dbReference>
<organism evidence="3 4">
    <name type="scientific">Phytophthora oleae</name>
    <dbReference type="NCBI Taxonomy" id="2107226"/>
    <lineage>
        <taxon>Eukaryota</taxon>
        <taxon>Sar</taxon>
        <taxon>Stramenopiles</taxon>
        <taxon>Oomycota</taxon>
        <taxon>Peronosporomycetes</taxon>
        <taxon>Peronosporales</taxon>
        <taxon>Peronosporaceae</taxon>
        <taxon>Phytophthora</taxon>
    </lineage>
</organism>
<dbReference type="PROSITE" id="PS50105">
    <property type="entry name" value="SAM_DOMAIN"/>
    <property type="match status" value="1"/>
</dbReference>
<reference evidence="3 4" key="1">
    <citation type="submission" date="2024-09" db="EMBL/GenBank/DDBJ databases">
        <title>Genome sequencing and assembly of Phytophthora oleae, isolate VK10A, causative agent of rot of olive drupes.</title>
        <authorList>
            <person name="Conti Taguali S."/>
            <person name="Riolo M."/>
            <person name="La Spada F."/>
            <person name="Cacciola S.O."/>
            <person name="Dionisio G."/>
        </authorList>
    </citation>
    <scope>NUCLEOTIDE SEQUENCE [LARGE SCALE GENOMIC DNA]</scope>
    <source>
        <strain evidence="3 4">VK10A</strain>
    </source>
</reference>
<gene>
    <name evidence="3" type="ORF">V7S43_018935</name>
</gene>
<keyword evidence="4" id="KW-1185">Reference proteome</keyword>
<dbReference type="InterPro" id="IPR013761">
    <property type="entry name" value="SAM/pointed_sf"/>
</dbReference>
<accession>A0ABD3EPT8</accession>